<gene>
    <name evidence="2" type="ORF">PAL_GLEAN10010389</name>
</gene>
<dbReference type="EMBL" id="KB030670">
    <property type="protein sequence ID" value="ELK11672.1"/>
    <property type="molecule type" value="Genomic_DNA"/>
</dbReference>
<feature type="region of interest" description="Disordered" evidence="1">
    <location>
        <begin position="198"/>
        <end position="217"/>
    </location>
</feature>
<accession>L5KJZ6</accession>
<evidence type="ECO:0000313" key="2">
    <source>
        <dbReference type="EMBL" id="ELK11672.1"/>
    </source>
</evidence>
<organism evidence="2 3">
    <name type="scientific">Pteropus alecto</name>
    <name type="common">Black flying fox</name>
    <dbReference type="NCBI Taxonomy" id="9402"/>
    <lineage>
        <taxon>Eukaryota</taxon>
        <taxon>Metazoa</taxon>
        <taxon>Chordata</taxon>
        <taxon>Craniata</taxon>
        <taxon>Vertebrata</taxon>
        <taxon>Euteleostomi</taxon>
        <taxon>Mammalia</taxon>
        <taxon>Eutheria</taxon>
        <taxon>Laurasiatheria</taxon>
        <taxon>Chiroptera</taxon>
        <taxon>Yinpterochiroptera</taxon>
        <taxon>Pteropodoidea</taxon>
        <taxon>Pteropodidae</taxon>
        <taxon>Pteropodinae</taxon>
        <taxon>Pteropus</taxon>
    </lineage>
</organism>
<protein>
    <submittedName>
        <fullName evidence="2">Uncharacterized protein</fullName>
    </submittedName>
</protein>
<dbReference type="InParanoid" id="L5KJZ6"/>
<feature type="compositionally biased region" description="Basic and acidic residues" evidence="1">
    <location>
        <begin position="165"/>
        <end position="179"/>
    </location>
</feature>
<reference evidence="3" key="1">
    <citation type="journal article" date="2013" name="Science">
        <title>Comparative analysis of bat genomes provides insight into the evolution of flight and immunity.</title>
        <authorList>
            <person name="Zhang G."/>
            <person name="Cowled C."/>
            <person name="Shi Z."/>
            <person name="Huang Z."/>
            <person name="Bishop-Lilly K.A."/>
            <person name="Fang X."/>
            <person name="Wynne J.W."/>
            <person name="Xiong Z."/>
            <person name="Baker M.L."/>
            <person name="Zhao W."/>
            <person name="Tachedjian M."/>
            <person name="Zhu Y."/>
            <person name="Zhou P."/>
            <person name="Jiang X."/>
            <person name="Ng J."/>
            <person name="Yang L."/>
            <person name="Wu L."/>
            <person name="Xiao J."/>
            <person name="Feng Y."/>
            <person name="Chen Y."/>
            <person name="Sun X."/>
            <person name="Zhang Y."/>
            <person name="Marsh G.A."/>
            <person name="Crameri G."/>
            <person name="Broder C.C."/>
            <person name="Frey K.G."/>
            <person name="Wang L.F."/>
            <person name="Wang J."/>
        </authorList>
    </citation>
    <scope>NUCLEOTIDE SEQUENCE [LARGE SCALE GENOMIC DNA]</scope>
</reference>
<sequence length="250" mass="27036">MRAALSDPEASVWLGLGAGALATHSPPEVPEGKGGLSHVAVSPPPAAAHVEGNHSHADTSPIVVRVPRSHVRDVRAHLRSRVLEAKSDRGQGHSLQGDVSLGGHALTWATSGAVWVVTAGREERAWRNSTAEPCVTHAELRHRHPTIPVNPPSRLRSDEDADSETEGHQSMRDTQRDDTPLTYFGSSKCHNYSRKKHLFPRAHPTPQPGRPCAQPAPSESPCCGPGSICSTAWLRFQRDWTLAADSPLYE</sequence>
<evidence type="ECO:0000256" key="1">
    <source>
        <dbReference type="SAM" id="MobiDB-lite"/>
    </source>
</evidence>
<proteinExistence type="predicted"/>
<dbReference type="AlphaFoldDB" id="L5KJZ6"/>
<name>L5KJZ6_PTEAL</name>
<evidence type="ECO:0000313" key="3">
    <source>
        <dbReference type="Proteomes" id="UP000010552"/>
    </source>
</evidence>
<keyword evidence="3" id="KW-1185">Reference proteome</keyword>
<dbReference type="Proteomes" id="UP000010552">
    <property type="component" value="Unassembled WGS sequence"/>
</dbReference>
<feature type="region of interest" description="Disordered" evidence="1">
    <location>
        <begin position="142"/>
        <end position="180"/>
    </location>
</feature>